<accession>A0A316VDT0</accession>
<dbReference type="GeneID" id="37022643"/>
<evidence type="ECO:0000256" key="1">
    <source>
        <dbReference type="SAM" id="MobiDB-lite"/>
    </source>
</evidence>
<feature type="compositionally biased region" description="Low complexity" evidence="1">
    <location>
        <begin position="175"/>
        <end position="192"/>
    </location>
</feature>
<dbReference type="RefSeq" id="XP_025355530.1">
    <property type="nucleotide sequence ID" value="XM_025500862.1"/>
</dbReference>
<protein>
    <submittedName>
        <fullName evidence="2">Uncharacterized protein</fullName>
    </submittedName>
</protein>
<feature type="compositionally biased region" description="Low complexity" evidence="1">
    <location>
        <begin position="121"/>
        <end position="131"/>
    </location>
</feature>
<proteinExistence type="predicted"/>
<feature type="region of interest" description="Disordered" evidence="1">
    <location>
        <begin position="113"/>
        <end position="217"/>
    </location>
</feature>
<dbReference type="InParanoid" id="A0A316VDT0"/>
<dbReference type="Proteomes" id="UP000245771">
    <property type="component" value="Unassembled WGS sequence"/>
</dbReference>
<dbReference type="OrthoDB" id="3355573at2759"/>
<sequence length="351" mass="37852">MSASTSTAKTSSNVVIRCGHIIPQIRLTPPDSRPAKAPEVPEQELGSNSLYVPLRTEEIGWEEGGLIWAPKRFYYPTVNLYGGEDDHIIGQYRGGPKGHRFIKITDSNFALANKDEDEVPSSSGTGSAGSSRKSKSQLPRGPVKMTSNTPAKEEELVKAEEATTIDSISYDDPMSTSMTSSASSSRQGSFSTDDGRSSGADTGTTTPATSESPVEEEKGVFAEKLNDALNTALKVHGDTEMSENGRHTRKLAARAGACEIPSDPVDASRLAGPLKAQLQSNPLGHDRSMILTKEVPEKHLSCHRGKSIPCLSLAEDATNEYSAGWAYEQNMQNQFSNQTSLRTQIDSEMVN</sequence>
<keyword evidence="3" id="KW-1185">Reference proteome</keyword>
<organism evidence="2 3">
    <name type="scientific">Meira miltonrushii</name>
    <dbReference type="NCBI Taxonomy" id="1280837"/>
    <lineage>
        <taxon>Eukaryota</taxon>
        <taxon>Fungi</taxon>
        <taxon>Dikarya</taxon>
        <taxon>Basidiomycota</taxon>
        <taxon>Ustilaginomycotina</taxon>
        <taxon>Exobasidiomycetes</taxon>
        <taxon>Exobasidiales</taxon>
        <taxon>Brachybasidiaceae</taxon>
        <taxon>Meira</taxon>
    </lineage>
</organism>
<dbReference type="AlphaFoldDB" id="A0A316VDT0"/>
<evidence type="ECO:0000313" key="3">
    <source>
        <dbReference type="Proteomes" id="UP000245771"/>
    </source>
</evidence>
<feature type="compositionally biased region" description="Polar residues" evidence="1">
    <location>
        <begin position="199"/>
        <end position="212"/>
    </location>
</feature>
<name>A0A316VDT0_9BASI</name>
<gene>
    <name evidence="2" type="ORF">FA14DRAFT_178604</name>
</gene>
<feature type="compositionally biased region" description="Basic and acidic residues" evidence="1">
    <location>
        <begin position="151"/>
        <end position="161"/>
    </location>
</feature>
<evidence type="ECO:0000313" key="2">
    <source>
        <dbReference type="EMBL" id="PWN35228.1"/>
    </source>
</evidence>
<dbReference type="EMBL" id="KZ819603">
    <property type="protein sequence ID" value="PWN35228.1"/>
    <property type="molecule type" value="Genomic_DNA"/>
</dbReference>
<reference evidence="2 3" key="1">
    <citation type="journal article" date="2018" name="Mol. Biol. Evol.">
        <title>Broad Genomic Sampling Reveals a Smut Pathogenic Ancestry of the Fungal Clade Ustilaginomycotina.</title>
        <authorList>
            <person name="Kijpornyongpan T."/>
            <person name="Mondo S.J."/>
            <person name="Barry K."/>
            <person name="Sandor L."/>
            <person name="Lee J."/>
            <person name="Lipzen A."/>
            <person name="Pangilinan J."/>
            <person name="LaButti K."/>
            <person name="Hainaut M."/>
            <person name="Henrissat B."/>
            <person name="Grigoriev I.V."/>
            <person name="Spatafora J.W."/>
            <person name="Aime M.C."/>
        </authorList>
    </citation>
    <scope>NUCLEOTIDE SEQUENCE [LARGE SCALE GENOMIC DNA]</scope>
    <source>
        <strain evidence="2 3">MCA 3882</strain>
    </source>
</reference>